<evidence type="ECO:0000256" key="7">
    <source>
        <dbReference type="ARBA" id="ARBA00022827"/>
    </source>
</evidence>
<evidence type="ECO:0000256" key="5">
    <source>
        <dbReference type="ARBA" id="ARBA00022630"/>
    </source>
</evidence>
<keyword evidence="8" id="KW-0560">Oxidoreductase</keyword>
<dbReference type="SUPFAM" id="SSF56425">
    <property type="entry name" value="Succinate dehydrogenase/fumarate reductase flavoprotein, catalytic domain"/>
    <property type="match status" value="1"/>
</dbReference>
<evidence type="ECO:0000259" key="9">
    <source>
        <dbReference type="Pfam" id="PF00890"/>
    </source>
</evidence>
<sequence length="400" mass="43646">DRITDLVNFGVPFDTLDGEIALTIEAAHTVPRILHAGGDATGEHIEVTLSKQAHSSKIQILENCLATEIIVEKGIVKGIKTLDYRTGSTEEFNCRSLILATGGAGQLFKFNTNSDVVTGDGIALAFNAGAEIVDMEFFQFHPTALRLPGVTPFLITEAVRGEGGVLRNVNGYRFMPDYAPEADLAPRDIVARSILYEMKKTGSDRVFIDATHLPSHITTTRFPHIYRFCLDHNLDITQDLIPVAPAAHYMIGGVKTDDWGETNIAGLFAVGETACTGVHGANRLASNSLIEALVFSKRIIEKTRKRARQKVPAARRGTKTCQQLSQRQVPETVPAPSLSALQRLLWDKVGIIRNQPSLTKAAETLAAWQKSPAPSTNRPSYELTNLVLTGRLVTEAALLR</sequence>
<dbReference type="EC" id="1.4.3.16" evidence="4"/>
<dbReference type="Gene3D" id="3.50.50.60">
    <property type="entry name" value="FAD/NAD(P)-binding domain"/>
    <property type="match status" value="2"/>
</dbReference>
<dbReference type="Gene3D" id="3.90.700.10">
    <property type="entry name" value="Succinate dehydrogenase/fumarate reductase flavoprotein, catalytic domain"/>
    <property type="match status" value="1"/>
</dbReference>
<dbReference type="AlphaFoldDB" id="X1F9C3"/>
<evidence type="ECO:0000313" key="10">
    <source>
        <dbReference type="EMBL" id="GAH25969.1"/>
    </source>
</evidence>
<dbReference type="InterPro" id="IPR003953">
    <property type="entry name" value="FAD-dep_OxRdtase_2_FAD-bd"/>
</dbReference>
<gene>
    <name evidence="10" type="ORF">S03H2_05421</name>
</gene>
<dbReference type="SUPFAM" id="SSF51905">
    <property type="entry name" value="FAD/NAD(P)-binding domain"/>
    <property type="match status" value="1"/>
</dbReference>
<evidence type="ECO:0000256" key="6">
    <source>
        <dbReference type="ARBA" id="ARBA00022642"/>
    </source>
</evidence>
<accession>X1F9C3</accession>
<dbReference type="EMBL" id="BARU01002260">
    <property type="protein sequence ID" value="GAH25969.1"/>
    <property type="molecule type" value="Genomic_DNA"/>
</dbReference>
<feature type="non-terminal residue" evidence="10">
    <location>
        <position position="400"/>
    </location>
</feature>
<keyword evidence="7" id="KW-0274">FAD</keyword>
<dbReference type="GO" id="GO:0008734">
    <property type="term" value="F:L-aspartate oxidase activity"/>
    <property type="evidence" value="ECO:0007669"/>
    <property type="project" value="UniProtKB-EC"/>
</dbReference>
<proteinExistence type="inferred from homology"/>
<dbReference type="PANTHER" id="PTHR42716">
    <property type="entry name" value="L-ASPARTATE OXIDASE"/>
    <property type="match status" value="1"/>
</dbReference>
<organism evidence="10">
    <name type="scientific">marine sediment metagenome</name>
    <dbReference type="NCBI Taxonomy" id="412755"/>
    <lineage>
        <taxon>unclassified sequences</taxon>
        <taxon>metagenomes</taxon>
        <taxon>ecological metagenomes</taxon>
    </lineage>
</organism>
<dbReference type="UniPathway" id="UPA00253">
    <property type="reaction ID" value="UER00326"/>
</dbReference>
<comment type="cofactor">
    <cofactor evidence="1">
        <name>FAD</name>
        <dbReference type="ChEBI" id="CHEBI:57692"/>
    </cofactor>
</comment>
<dbReference type="SUPFAM" id="SSF46977">
    <property type="entry name" value="Succinate dehydrogenase/fumarate reductase flavoprotein C-terminal domain"/>
    <property type="match status" value="1"/>
</dbReference>
<dbReference type="InterPro" id="IPR027477">
    <property type="entry name" value="Succ_DH/fumarate_Rdtase_cat_sf"/>
</dbReference>
<evidence type="ECO:0000256" key="3">
    <source>
        <dbReference type="ARBA" id="ARBA00008562"/>
    </source>
</evidence>
<dbReference type="InterPro" id="IPR005288">
    <property type="entry name" value="NadB"/>
</dbReference>
<comment type="caution">
    <text evidence="10">The sequence shown here is derived from an EMBL/GenBank/DDBJ whole genome shotgun (WGS) entry which is preliminary data.</text>
</comment>
<evidence type="ECO:0000256" key="4">
    <source>
        <dbReference type="ARBA" id="ARBA00012173"/>
    </source>
</evidence>
<dbReference type="FunFam" id="3.90.700.10:FF:000002">
    <property type="entry name" value="L-aspartate oxidase"/>
    <property type="match status" value="1"/>
</dbReference>
<dbReference type="GO" id="GO:0034628">
    <property type="term" value="P:'de novo' NAD+ biosynthetic process from L-aspartate"/>
    <property type="evidence" value="ECO:0007669"/>
    <property type="project" value="TreeGrafter"/>
</dbReference>
<keyword evidence="6" id="KW-0662">Pyridine nucleotide biosynthesis</keyword>
<protein>
    <recommendedName>
        <fullName evidence="4">L-aspartate oxidase</fullName>
        <ecNumber evidence="4">1.4.3.16</ecNumber>
    </recommendedName>
</protein>
<evidence type="ECO:0000256" key="8">
    <source>
        <dbReference type="ARBA" id="ARBA00023002"/>
    </source>
</evidence>
<comment type="similarity">
    <text evidence="3">Belongs to the FAD-dependent oxidoreductase 2 family. NadB subfamily.</text>
</comment>
<dbReference type="InterPro" id="IPR037099">
    <property type="entry name" value="Fum_R/Succ_DH_flav-like_C_sf"/>
</dbReference>
<feature type="non-terminal residue" evidence="10">
    <location>
        <position position="1"/>
    </location>
</feature>
<evidence type="ECO:0000256" key="1">
    <source>
        <dbReference type="ARBA" id="ARBA00001974"/>
    </source>
</evidence>
<comment type="pathway">
    <text evidence="2">Cofactor biosynthesis; NAD(+) biosynthesis; iminoaspartate from L-aspartate (oxidase route): step 1/1.</text>
</comment>
<name>X1F9C3_9ZZZZ</name>
<feature type="domain" description="FAD-dependent oxidoreductase 2 FAD-binding" evidence="9">
    <location>
        <begin position="3"/>
        <end position="289"/>
    </location>
</feature>
<dbReference type="Pfam" id="PF00890">
    <property type="entry name" value="FAD_binding_2"/>
    <property type="match status" value="1"/>
</dbReference>
<dbReference type="PANTHER" id="PTHR42716:SF2">
    <property type="entry name" value="L-ASPARTATE OXIDASE, CHLOROPLASTIC"/>
    <property type="match status" value="1"/>
</dbReference>
<evidence type="ECO:0000256" key="2">
    <source>
        <dbReference type="ARBA" id="ARBA00004950"/>
    </source>
</evidence>
<dbReference type="InterPro" id="IPR036188">
    <property type="entry name" value="FAD/NAD-bd_sf"/>
</dbReference>
<reference evidence="10" key="1">
    <citation type="journal article" date="2014" name="Front. Microbiol.">
        <title>High frequency of phylogenetically diverse reductive dehalogenase-homologous genes in deep subseafloor sedimentary metagenomes.</title>
        <authorList>
            <person name="Kawai M."/>
            <person name="Futagami T."/>
            <person name="Toyoda A."/>
            <person name="Takaki Y."/>
            <person name="Nishi S."/>
            <person name="Hori S."/>
            <person name="Arai W."/>
            <person name="Tsubouchi T."/>
            <person name="Morono Y."/>
            <person name="Uchiyama I."/>
            <person name="Ito T."/>
            <person name="Fujiyama A."/>
            <person name="Inagaki F."/>
            <person name="Takami H."/>
        </authorList>
    </citation>
    <scope>NUCLEOTIDE SEQUENCE</scope>
    <source>
        <strain evidence="10">Expedition CK06-06</strain>
    </source>
</reference>
<keyword evidence="5" id="KW-0285">Flavoprotein</keyword>
<dbReference type="Gene3D" id="1.20.58.100">
    <property type="entry name" value="Fumarate reductase/succinate dehydrogenase flavoprotein-like, C-terminal domain"/>
    <property type="match status" value="1"/>
</dbReference>